<keyword evidence="2 6" id="KW-0479">Metal-binding</keyword>
<gene>
    <name evidence="9" type="ORF">A3G90_03475</name>
</gene>
<evidence type="ECO:0000256" key="1">
    <source>
        <dbReference type="ARBA" id="ARBA00022670"/>
    </source>
</evidence>
<dbReference type="Proteomes" id="UP000177325">
    <property type="component" value="Unassembled WGS sequence"/>
</dbReference>
<dbReference type="InterPro" id="IPR013647">
    <property type="entry name" value="OligopepF_N_dom"/>
</dbReference>
<keyword evidence="4 6" id="KW-0862">Zinc</keyword>
<keyword evidence="5 6" id="KW-0482">Metalloprotease</keyword>
<dbReference type="GO" id="GO:0046872">
    <property type="term" value="F:metal ion binding"/>
    <property type="evidence" value="ECO:0007669"/>
    <property type="project" value="UniProtKB-UniRule"/>
</dbReference>
<sequence length="605" mass="68166">MKKPSLQYTASPELPKLSNYKTEWDLTVYYKNEKDPKIDKDIEATIAIYKAFAKKWRNKKFTTDSKTLKAALTEYEALAGNPDTSRPGRYFGLRAELNATDSTADKALALLRKRLRPAADEILFFTLELGKIPKSAQKSFLKDPALAHFRYLLEQIFRAAAHDLTEAEEKIIRLKAQSSGMWQQVTDKLLSTSEITWKGKKMPLQEAIVAIDSQKSSDKPKLWKIIIDTLETFGIVAEHEFNAIITDVRTEDDLRNYSKPYSGTAIAYQHDEKSIESFVEAVTKKGFALSKKFYELKAAYHGVEAIHYSQKYDSIGTTSFISLDEALTVCRDVFYKVNPEYGKVFDGMLVNGQIDVYPKKGKSGGAFMSSETGHPINVMLNHTDTMKGLETIAHEMGHAIHASRSALNTPLYAGHTILTAETASTLFENLVFDALYEVADTQTKLILLHDKLTGDIATVQRQIAFFNCELEIHNTIHSKGAMTHGELKECMYRHLKSYLGKAVEITPEDGVSYIYVGHLRYGFYVYTYAFGHLLSSVMAAKYKADNKFSTEIDTFLTSGQSASAVDIYKRIGFDITTPDIFAEALKAQERDITTFKKLLQKQQKA</sequence>
<dbReference type="AlphaFoldDB" id="A0A1F6FGV9"/>
<comment type="cofactor">
    <cofactor evidence="6">
        <name>Zn(2+)</name>
        <dbReference type="ChEBI" id="CHEBI:29105"/>
    </cofactor>
    <text evidence="6">Binds 1 zinc ion.</text>
</comment>
<dbReference type="STRING" id="1798525.A3G90_03475"/>
<reference evidence="9 10" key="1">
    <citation type="journal article" date="2016" name="Nat. Commun.">
        <title>Thousands of microbial genomes shed light on interconnected biogeochemical processes in an aquifer system.</title>
        <authorList>
            <person name="Anantharaman K."/>
            <person name="Brown C.T."/>
            <person name="Hug L.A."/>
            <person name="Sharon I."/>
            <person name="Castelle C.J."/>
            <person name="Probst A.J."/>
            <person name="Thomas B.C."/>
            <person name="Singh A."/>
            <person name="Wilkins M.J."/>
            <person name="Karaoz U."/>
            <person name="Brodie E.L."/>
            <person name="Williams K.H."/>
            <person name="Hubbard S.S."/>
            <person name="Banfield J.F."/>
        </authorList>
    </citation>
    <scope>NUCLEOTIDE SEQUENCE [LARGE SCALE GENOMIC DNA]</scope>
</reference>
<comment type="similarity">
    <text evidence="6">Belongs to the peptidase M3 family.</text>
</comment>
<evidence type="ECO:0008006" key="11">
    <source>
        <dbReference type="Google" id="ProtNLM"/>
    </source>
</evidence>
<dbReference type="Gene3D" id="1.10.1370.20">
    <property type="entry name" value="Oligoendopeptidase f, C-terminal domain"/>
    <property type="match status" value="1"/>
</dbReference>
<dbReference type="Pfam" id="PF08439">
    <property type="entry name" value="Peptidase_M3_N"/>
    <property type="match status" value="1"/>
</dbReference>
<evidence type="ECO:0000313" key="9">
    <source>
        <dbReference type="EMBL" id="OGG85095.1"/>
    </source>
</evidence>
<dbReference type="GO" id="GO:0004222">
    <property type="term" value="F:metalloendopeptidase activity"/>
    <property type="evidence" value="ECO:0007669"/>
    <property type="project" value="InterPro"/>
</dbReference>
<evidence type="ECO:0000256" key="6">
    <source>
        <dbReference type="RuleBase" id="RU003435"/>
    </source>
</evidence>
<proteinExistence type="inferred from homology"/>
<organism evidence="9 10">
    <name type="scientific">Candidatus Kaiserbacteria bacterium RIFCSPLOWO2_12_FULL_45_26</name>
    <dbReference type="NCBI Taxonomy" id="1798525"/>
    <lineage>
        <taxon>Bacteria</taxon>
        <taxon>Candidatus Kaiseribacteriota</taxon>
    </lineage>
</organism>
<protein>
    <recommendedName>
        <fullName evidence="11">Oligoendopeptidase F</fullName>
    </recommendedName>
</protein>
<dbReference type="Pfam" id="PF01432">
    <property type="entry name" value="Peptidase_M3"/>
    <property type="match status" value="1"/>
</dbReference>
<dbReference type="EMBL" id="MFMM01000001">
    <property type="protein sequence ID" value="OGG85095.1"/>
    <property type="molecule type" value="Genomic_DNA"/>
</dbReference>
<dbReference type="InterPro" id="IPR001567">
    <property type="entry name" value="Pept_M3A_M3B_dom"/>
</dbReference>
<feature type="domain" description="Peptidase M3A/M3B catalytic" evidence="7">
    <location>
        <begin position="341"/>
        <end position="585"/>
    </location>
</feature>
<feature type="domain" description="Oligopeptidase F N-terminal" evidence="8">
    <location>
        <begin position="128"/>
        <end position="180"/>
    </location>
</feature>
<keyword evidence="3 6" id="KW-0378">Hydrolase</keyword>
<evidence type="ECO:0000256" key="2">
    <source>
        <dbReference type="ARBA" id="ARBA00022723"/>
    </source>
</evidence>
<evidence type="ECO:0000256" key="3">
    <source>
        <dbReference type="ARBA" id="ARBA00022801"/>
    </source>
</evidence>
<keyword evidence="1 6" id="KW-0645">Protease</keyword>
<name>A0A1F6FGV9_9BACT</name>
<dbReference type="GO" id="GO:0006508">
    <property type="term" value="P:proteolysis"/>
    <property type="evidence" value="ECO:0007669"/>
    <property type="project" value="UniProtKB-KW"/>
</dbReference>
<dbReference type="SUPFAM" id="SSF55486">
    <property type="entry name" value="Metalloproteases ('zincins'), catalytic domain"/>
    <property type="match status" value="1"/>
</dbReference>
<evidence type="ECO:0000259" key="8">
    <source>
        <dbReference type="Pfam" id="PF08439"/>
    </source>
</evidence>
<evidence type="ECO:0000256" key="4">
    <source>
        <dbReference type="ARBA" id="ARBA00022833"/>
    </source>
</evidence>
<dbReference type="InterPro" id="IPR042088">
    <property type="entry name" value="OligoPept_F_C"/>
</dbReference>
<evidence type="ECO:0000313" key="10">
    <source>
        <dbReference type="Proteomes" id="UP000177325"/>
    </source>
</evidence>
<evidence type="ECO:0000256" key="5">
    <source>
        <dbReference type="ARBA" id="ARBA00023049"/>
    </source>
</evidence>
<comment type="caution">
    <text evidence="9">The sequence shown here is derived from an EMBL/GenBank/DDBJ whole genome shotgun (WGS) entry which is preliminary data.</text>
</comment>
<accession>A0A1F6FGV9</accession>
<dbReference type="Gene3D" id="1.20.140.70">
    <property type="entry name" value="Oligopeptidase f, N-terminal domain"/>
    <property type="match status" value="1"/>
</dbReference>
<evidence type="ECO:0000259" key="7">
    <source>
        <dbReference type="Pfam" id="PF01432"/>
    </source>
</evidence>